<evidence type="ECO:0000256" key="1">
    <source>
        <dbReference type="SAM" id="MobiDB-lite"/>
    </source>
</evidence>
<gene>
    <name evidence="2" type="ORF">KK083_20920</name>
</gene>
<comment type="caution">
    <text evidence="2">The sequence shown here is derived from an EMBL/GenBank/DDBJ whole genome shotgun (WGS) entry which is preliminary data.</text>
</comment>
<keyword evidence="3" id="KW-1185">Reference proteome</keyword>
<dbReference type="AlphaFoldDB" id="A0AAP2DQX7"/>
<feature type="compositionally biased region" description="Acidic residues" evidence="1">
    <location>
        <begin position="157"/>
        <end position="166"/>
    </location>
</feature>
<name>A0AAP2DQX7_9BACT</name>
<feature type="region of interest" description="Disordered" evidence="1">
    <location>
        <begin position="152"/>
        <end position="178"/>
    </location>
</feature>
<dbReference type="RefSeq" id="WP_254167274.1">
    <property type="nucleotide sequence ID" value="NZ_JAHESF010000024.1"/>
</dbReference>
<dbReference type="EMBL" id="JAHESF010000024">
    <property type="protein sequence ID" value="MBT1699372.1"/>
    <property type="molecule type" value="Genomic_DNA"/>
</dbReference>
<protein>
    <submittedName>
        <fullName evidence="2">DUF177 domain-containing protein</fullName>
    </submittedName>
</protein>
<accession>A0AAP2DQX7</accession>
<reference evidence="2 3" key="1">
    <citation type="submission" date="2021-05" db="EMBL/GenBank/DDBJ databases">
        <title>A Polyphasic approach of four new species of the genus Ohtaekwangia: Ohtaekwangia histidinii sp. nov., Ohtaekwangia cretensis sp. nov., Ohtaekwangia indiensis sp. nov., Ohtaekwangia reichenbachii sp. nov. from diverse environment.</title>
        <authorList>
            <person name="Octaviana S."/>
        </authorList>
    </citation>
    <scope>NUCLEOTIDE SEQUENCE [LARGE SCALE GENOMIC DNA]</scope>
    <source>
        <strain evidence="2 3">PWU4</strain>
    </source>
</reference>
<evidence type="ECO:0000313" key="2">
    <source>
        <dbReference type="EMBL" id="MBT1699372.1"/>
    </source>
</evidence>
<proteinExistence type="predicted"/>
<evidence type="ECO:0000313" key="3">
    <source>
        <dbReference type="Proteomes" id="UP001319200"/>
    </source>
</evidence>
<organism evidence="2 3">
    <name type="scientific">Chryseosolibacter histidini</name>
    <dbReference type="NCBI Taxonomy" id="2782349"/>
    <lineage>
        <taxon>Bacteria</taxon>
        <taxon>Pseudomonadati</taxon>
        <taxon>Bacteroidota</taxon>
        <taxon>Cytophagia</taxon>
        <taxon>Cytophagales</taxon>
        <taxon>Chryseotaleaceae</taxon>
        <taxon>Chryseosolibacter</taxon>
    </lineage>
</organism>
<dbReference type="Proteomes" id="UP001319200">
    <property type="component" value="Unassembled WGS sequence"/>
</dbReference>
<feature type="compositionally biased region" description="Basic and acidic residues" evidence="1">
    <location>
        <begin position="167"/>
        <end position="178"/>
    </location>
</feature>
<dbReference type="Pfam" id="PF02620">
    <property type="entry name" value="YceD"/>
    <property type="match status" value="1"/>
</dbReference>
<sequence>MGVKAFSVNIIGLSNRIHTFQYEIGDVFFREYGKDTGLVSEGTFHAEVELDKRETFIEARFKIEGKAKLICDRSLDPFQHPVEVDRKVVFKYGDTDEELSDEIVIIRRDTDSLELGQYIYEFISLEIPMKKLHPRYQGELEMEDGSEGKIIYTSGGDTDDNNDGEDIDPRWEKLKKLK</sequence>
<dbReference type="InterPro" id="IPR003772">
    <property type="entry name" value="YceD"/>
</dbReference>